<feature type="binding site" evidence="11">
    <location>
        <position position="302"/>
    </location>
    <ligand>
        <name>FAD</name>
        <dbReference type="ChEBI" id="CHEBI:57692"/>
    </ligand>
</feature>
<gene>
    <name evidence="17" type="primary">gor</name>
    <name evidence="17" type="ORF">F3N42_12855</name>
</gene>
<dbReference type="PANTHER" id="PTHR42737:SF2">
    <property type="entry name" value="GLUTATHIONE REDUCTASE"/>
    <property type="match status" value="1"/>
</dbReference>
<dbReference type="InterPro" id="IPR006324">
    <property type="entry name" value="GSHR"/>
</dbReference>
<dbReference type="InterPro" id="IPR036188">
    <property type="entry name" value="FAD/NAD-bd_sf"/>
</dbReference>
<evidence type="ECO:0000256" key="6">
    <source>
        <dbReference type="ARBA" id="ARBA00023002"/>
    </source>
</evidence>
<dbReference type="RefSeq" id="WP_150864873.1">
    <property type="nucleotide sequence ID" value="NZ_VYXP01000007.1"/>
</dbReference>
<keyword evidence="11" id="KW-0520">NAD</keyword>
<dbReference type="EMBL" id="VYXP01000007">
    <property type="protein sequence ID" value="KAA9130569.1"/>
    <property type="molecule type" value="Genomic_DNA"/>
</dbReference>
<feature type="domain" description="Pyridine nucleotide-disulphide oxidoreductase dimerisation" evidence="15">
    <location>
        <begin position="337"/>
        <end position="445"/>
    </location>
</feature>
<dbReference type="InterPro" id="IPR001100">
    <property type="entry name" value="Pyr_nuc-diS_OxRdtase"/>
</dbReference>
<dbReference type="SUPFAM" id="SSF55424">
    <property type="entry name" value="FAD/NAD-linked reductases, dimerisation (C-terminal) domain"/>
    <property type="match status" value="1"/>
</dbReference>
<feature type="binding site" evidence="11">
    <location>
        <position position="115"/>
    </location>
    <ligand>
        <name>FAD</name>
        <dbReference type="ChEBI" id="CHEBI:57692"/>
    </ligand>
</feature>
<dbReference type="NCBIfam" id="TIGR01424">
    <property type="entry name" value="gluta_reduc_2"/>
    <property type="match status" value="1"/>
</dbReference>
<dbReference type="Pfam" id="PF02852">
    <property type="entry name" value="Pyr_redox_dim"/>
    <property type="match status" value="1"/>
</dbReference>
<feature type="active site" description="Proton acceptor" evidence="10">
    <location>
        <position position="435"/>
    </location>
</feature>
<keyword evidence="4 11" id="KW-0274">FAD</keyword>
<dbReference type="GO" id="GO:0006749">
    <property type="term" value="P:glutathione metabolic process"/>
    <property type="evidence" value="ECO:0007669"/>
    <property type="project" value="InterPro"/>
</dbReference>
<comment type="subunit">
    <text evidence="2">Homodimer.</text>
</comment>
<evidence type="ECO:0000256" key="2">
    <source>
        <dbReference type="ARBA" id="ARBA00011738"/>
    </source>
</evidence>
<comment type="similarity">
    <text evidence="1 13">Belongs to the class-I pyridine nucleotide-disulfide oxidoreductase family.</text>
</comment>
<evidence type="ECO:0000259" key="16">
    <source>
        <dbReference type="Pfam" id="PF07992"/>
    </source>
</evidence>
<dbReference type="InterPro" id="IPR023753">
    <property type="entry name" value="FAD/NAD-binding_dom"/>
</dbReference>
<evidence type="ECO:0000256" key="5">
    <source>
        <dbReference type="ARBA" id="ARBA00022857"/>
    </source>
</evidence>
<comment type="function">
    <text evidence="14">Catalyzes the reduction of glutathione disulfide (GSSG) to reduced glutathione (GSH).</text>
</comment>
<dbReference type="Proteomes" id="UP000325372">
    <property type="component" value="Unassembled WGS sequence"/>
</dbReference>
<keyword evidence="8 13" id="KW-0676">Redox-active center</keyword>
<feature type="domain" description="FAD/NAD(P)-binding" evidence="16">
    <location>
        <begin position="6"/>
        <end position="317"/>
    </location>
</feature>
<evidence type="ECO:0000256" key="4">
    <source>
        <dbReference type="ARBA" id="ARBA00022827"/>
    </source>
</evidence>
<comment type="caution">
    <text evidence="17">The sequence shown here is derived from an EMBL/GenBank/DDBJ whole genome shotgun (WGS) entry which is preliminary data.</text>
</comment>
<dbReference type="GO" id="GO:0050661">
    <property type="term" value="F:NADP binding"/>
    <property type="evidence" value="ECO:0007669"/>
    <property type="project" value="InterPro"/>
</dbReference>
<evidence type="ECO:0000256" key="8">
    <source>
        <dbReference type="ARBA" id="ARBA00023284"/>
    </source>
</evidence>
<keyword evidence="18" id="KW-1185">Reference proteome</keyword>
<evidence type="ECO:0000256" key="13">
    <source>
        <dbReference type="RuleBase" id="RU003691"/>
    </source>
</evidence>
<sequence length="451" mass="48673">MSQYDYDLFVIGAGSGGVRAARIAAGHGARVGICEESRVGGTCVIRGCVPKKLLSYAAHFAEEFEDAAGFGWTVGETRFDWATLVANKDREIDRLEGIYQSLLSGSGVDLVEGRGTLVDPHTVAVGERRITAERILLAVGGWPWVPDFPGREHVITSNEAFHLESLPGRVIVVGGGYIACEFAGIFNGLGSETHQVYRGDAVLRGFDDDVRRVVGREMTAKGVRFHLEDNIQAIRPVDGALRATLDSGDEIDADCVMYATGRVPKSEGLGLRAAGVDVRADGSVPVDEYSKTNVDSVFAVGDITHRVNLTPVALHEGHAFADTQFGGMPRPVDHAFVPSAVFSQPQVGSVGWPEHEARNHYGDIDVYRSEFRPMKHTLSGRQEKALMKMIVARETRKVVGLHVVGPDAPEIVQGFAVAVKCGLTKEQFDATIGIHPTAAEELVTMRQAVSD</sequence>
<evidence type="ECO:0000256" key="1">
    <source>
        <dbReference type="ARBA" id="ARBA00007532"/>
    </source>
</evidence>
<dbReference type="PRINTS" id="PR00368">
    <property type="entry name" value="FADPNR"/>
</dbReference>
<dbReference type="Gene3D" id="3.50.50.60">
    <property type="entry name" value="FAD/NAD(P)-binding domain"/>
    <property type="match status" value="2"/>
</dbReference>
<evidence type="ECO:0000256" key="9">
    <source>
        <dbReference type="ARBA" id="ARBA00049142"/>
    </source>
</evidence>
<comment type="catalytic activity">
    <reaction evidence="9 14">
        <text>2 glutathione + NADP(+) = glutathione disulfide + NADPH + H(+)</text>
        <dbReference type="Rhea" id="RHEA:11740"/>
        <dbReference type="ChEBI" id="CHEBI:15378"/>
        <dbReference type="ChEBI" id="CHEBI:57783"/>
        <dbReference type="ChEBI" id="CHEBI:57925"/>
        <dbReference type="ChEBI" id="CHEBI:58297"/>
        <dbReference type="ChEBI" id="CHEBI:58349"/>
        <dbReference type="EC" id="1.8.1.7"/>
    </reaction>
</comment>
<keyword evidence="6 13" id="KW-0560">Oxidoreductase</keyword>
<comment type="cofactor">
    <cofactor evidence="11">
        <name>FAD</name>
        <dbReference type="ChEBI" id="CHEBI:57692"/>
    </cofactor>
    <text evidence="11">Binds 1 FAD per subunit.</text>
</comment>
<dbReference type="PRINTS" id="PR00411">
    <property type="entry name" value="PNDRDTASEI"/>
</dbReference>
<feature type="disulfide bond" description="Redox-active" evidence="12">
    <location>
        <begin position="43"/>
        <end position="48"/>
    </location>
</feature>
<keyword evidence="5 14" id="KW-0521">NADP</keyword>
<dbReference type="InterPro" id="IPR016156">
    <property type="entry name" value="FAD/NAD-linked_Rdtase_dimer_sf"/>
</dbReference>
<dbReference type="Gene3D" id="3.30.390.30">
    <property type="match status" value="1"/>
</dbReference>
<feature type="binding site" evidence="11">
    <location>
        <position position="52"/>
    </location>
    <ligand>
        <name>FAD</name>
        <dbReference type="ChEBI" id="CHEBI:57692"/>
    </ligand>
</feature>
<evidence type="ECO:0000313" key="18">
    <source>
        <dbReference type="Proteomes" id="UP000325372"/>
    </source>
</evidence>
<dbReference type="NCBIfam" id="NF004776">
    <property type="entry name" value="PRK06116.1"/>
    <property type="match status" value="1"/>
</dbReference>
<keyword evidence="3 13" id="KW-0285">Flavoprotein</keyword>
<dbReference type="SUPFAM" id="SSF51905">
    <property type="entry name" value="FAD/NAD(P)-binding domain"/>
    <property type="match status" value="1"/>
</dbReference>
<dbReference type="FunFam" id="3.50.50.60:FF:000051">
    <property type="entry name" value="Glutathione reductase"/>
    <property type="match status" value="1"/>
</dbReference>
<feature type="binding site" evidence="11">
    <location>
        <begin position="174"/>
        <end position="181"/>
    </location>
    <ligand>
        <name>NAD(+)</name>
        <dbReference type="ChEBI" id="CHEBI:57540"/>
    </ligand>
</feature>
<dbReference type="InterPro" id="IPR046952">
    <property type="entry name" value="GSHR/TRXR-like"/>
</dbReference>
<dbReference type="PROSITE" id="PS00076">
    <property type="entry name" value="PYRIDINE_REDOX_1"/>
    <property type="match status" value="1"/>
</dbReference>
<dbReference type="EC" id="1.8.1.7" evidence="14"/>
<dbReference type="GO" id="GO:0005829">
    <property type="term" value="C:cytosol"/>
    <property type="evidence" value="ECO:0007669"/>
    <property type="project" value="TreeGrafter"/>
</dbReference>
<dbReference type="InterPro" id="IPR004099">
    <property type="entry name" value="Pyr_nucl-diS_OxRdtase_dimer"/>
</dbReference>
<feature type="binding site" evidence="11">
    <location>
        <position position="261"/>
    </location>
    <ligand>
        <name>NAD(+)</name>
        <dbReference type="ChEBI" id="CHEBI:57540"/>
    </ligand>
</feature>
<organism evidence="17 18">
    <name type="scientific">Marinihelvus fidelis</name>
    <dbReference type="NCBI Taxonomy" id="2613842"/>
    <lineage>
        <taxon>Bacteria</taxon>
        <taxon>Pseudomonadati</taxon>
        <taxon>Pseudomonadota</taxon>
        <taxon>Gammaproteobacteria</taxon>
        <taxon>Chromatiales</taxon>
        <taxon>Wenzhouxiangellaceae</taxon>
        <taxon>Marinihelvus</taxon>
    </lineage>
</organism>
<evidence type="ECO:0000256" key="12">
    <source>
        <dbReference type="PIRSR" id="PIRSR000350-4"/>
    </source>
</evidence>
<name>A0A5N0TB52_9GAMM</name>
<keyword evidence="11" id="KW-0547">Nucleotide-binding</keyword>
<evidence type="ECO:0000259" key="15">
    <source>
        <dbReference type="Pfam" id="PF02852"/>
    </source>
</evidence>
<evidence type="ECO:0000313" key="17">
    <source>
        <dbReference type="EMBL" id="KAA9130569.1"/>
    </source>
</evidence>
<dbReference type="PIRSF" id="PIRSF000350">
    <property type="entry name" value="Mercury_reductase_MerA"/>
    <property type="match status" value="1"/>
</dbReference>
<dbReference type="GO" id="GO:0045454">
    <property type="term" value="P:cell redox homeostasis"/>
    <property type="evidence" value="ECO:0007669"/>
    <property type="project" value="InterPro"/>
</dbReference>
<proteinExistence type="inferred from homology"/>
<dbReference type="GO" id="GO:0034599">
    <property type="term" value="P:cellular response to oxidative stress"/>
    <property type="evidence" value="ECO:0007669"/>
    <property type="project" value="TreeGrafter"/>
</dbReference>
<accession>A0A5N0TB52</accession>
<keyword evidence="7" id="KW-1015">Disulfide bond</keyword>
<evidence type="ECO:0000256" key="11">
    <source>
        <dbReference type="PIRSR" id="PIRSR000350-3"/>
    </source>
</evidence>
<dbReference type="PANTHER" id="PTHR42737">
    <property type="entry name" value="GLUTATHIONE REDUCTASE"/>
    <property type="match status" value="1"/>
</dbReference>
<evidence type="ECO:0000256" key="14">
    <source>
        <dbReference type="RuleBase" id="RU365040"/>
    </source>
</evidence>
<protein>
    <recommendedName>
        <fullName evidence="14">Glutathione reductase</fullName>
        <shortName evidence="14">GRase</shortName>
        <ecNumber evidence="14">1.8.1.7</ecNumber>
    </recommendedName>
</protein>
<dbReference type="GO" id="GO:0050660">
    <property type="term" value="F:flavin adenine dinucleotide binding"/>
    <property type="evidence" value="ECO:0007669"/>
    <property type="project" value="InterPro"/>
</dbReference>
<reference evidence="17 18" key="1">
    <citation type="submission" date="2019-09" db="EMBL/GenBank/DDBJ databases">
        <title>Wenzhouxiangella sp. Genome sequencing and assembly.</title>
        <authorList>
            <person name="Zhang R."/>
        </authorList>
    </citation>
    <scope>NUCLEOTIDE SEQUENCE [LARGE SCALE GENOMIC DNA]</scope>
    <source>
        <strain evidence="17 18">W260</strain>
    </source>
</reference>
<dbReference type="AlphaFoldDB" id="A0A5N0TB52"/>
<dbReference type="Pfam" id="PF07992">
    <property type="entry name" value="Pyr_redox_2"/>
    <property type="match status" value="1"/>
</dbReference>
<evidence type="ECO:0000256" key="3">
    <source>
        <dbReference type="ARBA" id="ARBA00022630"/>
    </source>
</evidence>
<evidence type="ECO:0000256" key="10">
    <source>
        <dbReference type="PIRSR" id="PIRSR000350-2"/>
    </source>
</evidence>
<evidence type="ECO:0000256" key="7">
    <source>
        <dbReference type="ARBA" id="ARBA00023157"/>
    </source>
</evidence>
<dbReference type="InterPro" id="IPR012999">
    <property type="entry name" value="Pyr_OxRdtase_I_AS"/>
</dbReference>
<dbReference type="GO" id="GO:0004362">
    <property type="term" value="F:glutathione-disulfide reductase (NADPH) activity"/>
    <property type="evidence" value="ECO:0007669"/>
    <property type="project" value="UniProtKB-EC"/>
</dbReference>